<sequence>MEHDALELFHTQLQALYEKGDESAAQKLIAEEFPKLPESVQGDILTRMYFKGLQEQNRQAGVVAEIQEKGLEILDTLDVMEQILKSKKK</sequence>
<dbReference type="Proteomes" id="UP000176914">
    <property type="component" value="Unassembled WGS sequence"/>
</dbReference>
<proteinExistence type="predicted"/>
<name>A0A1F6E8K3_9BACT</name>
<protein>
    <submittedName>
        <fullName evidence="1">Uncharacterized protein</fullName>
    </submittedName>
</protein>
<evidence type="ECO:0000313" key="2">
    <source>
        <dbReference type="Proteomes" id="UP000176914"/>
    </source>
</evidence>
<evidence type="ECO:0000313" key="1">
    <source>
        <dbReference type="EMBL" id="OGG70034.1"/>
    </source>
</evidence>
<accession>A0A1F6E8K3</accession>
<reference evidence="1 2" key="1">
    <citation type="journal article" date="2016" name="Nat. Commun.">
        <title>Thousands of microbial genomes shed light on interconnected biogeochemical processes in an aquifer system.</title>
        <authorList>
            <person name="Anantharaman K."/>
            <person name="Brown C.T."/>
            <person name="Hug L.A."/>
            <person name="Sharon I."/>
            <person name="Castelle C.J."/>
            <person name="Probst A.J."/>
            <person name="Thomas B.C."/>
            <person name="Singh A."/>
            <person name="Wilkins M.J."/>
            <person name="Karaoz U."/>
            <person name="Brodie E.L."/>
            <person name="Williams K.H."/>
            <person name="Hubbard S.S."/>
            <person name="Banfield J.F."/>
        </authorList>
    </citation>
    <scope>NUCLEOTIDE SEQUENCE [LARGE SCALE GENOMIC DNA]</scope>
</reference>
<organism evidence="1 2">
    <name type="scientific">Candidatus Kaiserbacteria bacterium RIFCSPHIGHO2_02_FULL_55_25</name>
    <dbReference type="NCBI Taxonomy" id="1798498"/>
    <lineage>
        <taxon>Bacteria</taxon>
        <taxon>Candidatus Kaiseribacteriota</taxon>
    </lineage>
</organism>
<comment type="caution">
    <text evidence="1">The sequence shown here is derived from an EMBL/GenBank/DDBJ whole genome shotgun (WGS) entry which is preliminary data.</text>
</comment>
<gene>
    <name evidence="1" type="ORF">A3C20_02580</name>
</gene>
<dbReference type="AlphaFoldDB" id="A0A1F6E8K3"/>
<dbReference type="EMBL" id="MFLL01000006">
    <property type="protein sequence ID" value="OGG70034.1"/>
    <property type="molecule type" value="Genomic_DNA"/>
</dbReference>